<comment type="caution">
    <text evidence="1">The sequence shown here is derived from an EMBL/GenBank/DDBJ whole genome shotgun (WGS) entry which is preliminary data.</text>
</comment>
<reference evidence="1 2" key="1">
    <citation type="submission" date="2019-03" db="EMBL/GenBank/DDBJ databases">
        <title>The genome sequence of a newly discovered highly antifungal drug resistant Aspergillus species, Aspergillus tanneri NIH 1004.</title>
        <authorList>
            <person name="Mounaud S."/>
            <person name="Singh I."/>
            <person name="Joardar V."/>
            <person name="Pakala S."/>
            <person name="Pakala S."/>
            <person name="Venepally P."/>
            <person name="Hoover J."/>
            <person name="Nierman W."/>
            <person name="Chung J."/>
            <person name="Losada L."/>
        </authorList>
    </citation>
    <scope>NUCLEOTIDE SEQUENCE [LARGE SCALE GENOMIC DNA]</scope>
    <source>
        <strain evidence="1 2">NIH1004</strain>
    </source>
</reference>
<name>A0A4S3JMD0_9EURO</name>
<keyword evidence="2" id="KW-1185">Reference proteome</keyword>
<evidence type="ECO:0000313" key="1">
    <source>
        <dbReference type="EMBL" id="THC96653.1"/>
    </source>
</evidence>
<proteinExistence type="predicted"/>
<dbReference type="AlphaFoldDB" id="A0A4S3JMD0"/>
<protein>
    <submittedName>
        <fullName evidence="1">Uncharacterized protein</fullName>
    </submittedName>
</protein>
<dbReference type="EMBL" id="SOSA01000104">
    <property type="protein sequence ID" value="THC96653.1"/>
    <property type="molecule type" value="Genomic_DNA"/>
</dbReference>
<gene>
    <name evidence="1" type="ORF">EYZ11_003858</name>
</gene>
<dbReference type="VEuPathDB" id="FungiDB:EYZ11_003858"/>
<accession>A0A4S3JMD0</accession>
<sequence>MDVTELTLLEHECPDTEYDQRQIKQ</sequence>
<organism evidence="1 2">
    <name type="scientific">Aspergillus tanneri</name>
    <dbReference type="NCBI Taxonomy" id="1220188"/>
    <lineage>
        <taxon>Eukaryota</taxon>
        <taxon>Fungi</taxon>
        <taxon>Dikarya</taxon>
        <taxon>Ascomycota</taxon>
        <taxon>Pezizomycotina</taxon>
        <taxon>Eurotiomycetes</taxon>
        <taxon>Eurotiomycetidae</taxon>
        <taxon>Eurotiales</taxon>
        <taxon>Aspergillaceae</taxon>
        <taxon>Aspergillus</taxon>
        <taxon>Aspergillus subgen. Circumdati</taxon>
    </lineage>
</organism>
<dbReference type="Proteomes" id="UP000308092">
    <property type="component" value="Unassembled WGS sequence"/>
</dbReference>
<evidence type="ECO:0000313" key="2">
    <source>
        <dbReference type="Proteomes" id="UP000308092"/>
    </source>
</evidence>